<dbReference type="Proteomes" id="UP000247465">
    <property type="component" value="Chromosome"/>
</dbReference>
<protein>
    <submittedName>
        <fullName evidence="1">Uncharacterized protein</fullName>
    </submittedName>
</protein>
<gene>
    <name evidence="1" type="ORF">DF168_00757</name>
</gene>
<name>A0A2Z4AF39_9BACT</name>
<accession>A0A2Z4AF39</accession>
<dbReference type="KEGG" id="mtar:DF168_00757"/>
<dbReference type="EMBL" id="CP029803">
    <property type="protein sequence ID" value="AWT59566.1"/>
    <property type="molecule type" value="Genomic_DNA"/>
</dbReference>
<proteinExistence type="predicted"/>
<reference evidence="1 2" key="1">
    <citation type="submission" date="2018-06" db="EMBL/GenBank/DDBJ databases">
        <title>Draft Genome Sequence of a Novel Marine Bacterium Related to the Verrucomicrobia.</title>
        <authorList>
            <person name="Vosseberg J."/>
            <person name="Martijn J."/>
            <person name="Ettema T.J.G."/>
        </authorList>
    </citation>
    <scope>NUCLEOTIDE SEQUENCE [LARGE SCALE GENOMIC DNA]</scope>
    <source>
        <strain evidence="1">TARA_B100001123</strain>
    </source>
</reference>
<organism evidence="1 2">
    <name type="scientific">Candidatus Moanibacter tarae</name>
    <dbReference type="NCBI Taxonomy" id="2200854"/>
    <lineage>
        <taxon>Bacteria</taxon>
        <taxon>Pseudomonadati</taxon>
        <taxon>Verrucomicrobiota</taxon>
        <taxon>Opitutia</taxon>
        <taxon>Puniceicoccales</taxon>
        <taxon>Puniceicoccales incertae sedis</taxon>
        <taxon>Candidatus Moanibacter</taxon>
    </lineage>
</organism>
<sequence length="46" mass="4946">MRCLDHNQSIDALDVPLYGEGKIGRVGCIVGISNVEIIVFDSLATL</sequence>
<evidence type="ECO:0000313" key="2">
    <source>
        <dbReference type="Proteomes" id="UP000247465"/>
    </source>
</evidence>
<evidence type="ECO:0000313" key="1">
    <source>
        <dbReference type="EMBL" id="AWT59566.1"/>
    </source>
</evidence>
<dbReference type="AlphaFoldDB" id="A0A2Z4AF39"/>